<evidence type="ECO:0000259" key="2">
    <source>
        <dbReference type="SMART" id="SM01017"/>
    </source>
</evidence>
<feature type="region of interest" description="Disordered" evidence="1">
    <location>
        <begin position="747"/>
        <end position="865"/>
    </location>
</feature>
<sequence length="1547" mass="163829">MFAPPLPTAGIGYQHHQFPLGIASHGSPSSPFQEPHSPALTAPETPFQDEFSRSASPAAGMQRSPSRTGPSPQELAEDGRATPMNAITKHPKLRLQLSLGADAFEAGGNVHGRMELSALTGRGMRIGEIAVELEAAEELHSRDHSARQTFLYARTLFQGAHLPPSNAVVPQTPITTSSHTHSGSTVWWTARKGKTTFPFSFPVPVRAPSSVQFAGNASLRYVLKGTAQIWIAPTNQNAPSASPHDHQHQQRHLITVRAEVPVVERWPLMLVKSISTHPLFYESIESVAETRVFLGGNGAVWLEANLSRSLFLSGSEMHLRVSVRNNTKRHVSGVKVSLARRLVFPVIRSDERDPGGPGSLLRPPVKTLQLQGGGAGGAGQQPMITEVVSEQVFKSAGSTSSQSGVNYEFPPSEETTCVLPVRVPYDLRSVGLGVPCGPEHGGEELAQQQAAGQLHDPRFPPGSGWSGRSLLFEVHILLRVALPLGALAKDLVVELPIWVIHPRSVGAEGVKLLMEAKDMALQNPHHQHPGVPNAAENVARQGPRHSLGSHEHAYQNVAPQRPHSSAGQRQLPIPGQMSPLHLGPQVTPYNMPMSPSPHSLAPLQQYAIERGWSPAPVHPGPDPLALPSIAAVLPARPSTAMDSFRPPVTGIVPPAPQPVPGMMVAIPQTSVPATYAYGNEEQGLSPGFVFDPTATDWRASRMLVGPGQATNQQHGNTIQRSMSAAPDVGGSAPGSQILQQVTTFANIPTSRSPQPSPSASPAPSIRHVGETSSTRGSLLRNTVRSVSGPLPLPSSTLSVNAVLPQTIQNEGPIEVPRPSPSPGPSDERKRTMQSTTPAKYHQHTPTPPASMLSDSRPSPTSTGPVLGAKVIAAPAAQRAAPPPQDVYAQLALHSHSRILSEVAEEADDYEEEDEEHGHSRQPSEKPRPSVIRSVPANAAPPASMLETTNPVPTRSLTAKDIAALEKMADQSMSSSESSLRSVRVEKGNAGGEAVSARAIFDQPKPSPSQLSSGQPEQVPLTSGRAASVKDMPLATKRTDSVLTSSTSRRSVGAGSDAGRSESSSRVGSTLEPRSPTGLDDLEKRLTKRASVDSFVGPPAAPAKPIKTFANVAPERETPVVSTPPARFLGAADFKSSRSAVSEASPPPVQKPEVVKEQSAPAVSLSSVRRQSLDVAARPSWLDDHDPKFQSTKRTEGSQKFEPKRSRHSIDVTPSTGSAIAAALASPPLVGSARAASLSKSPAAKTKDDNSWIRDRSKPADRAAALSLEKKPTIDQILNASKTDVVRKVSDGKVVEASPDSKPAPGKTVTNLVGAAPPKIKPVKKPTPVAAYLNAASPQGVFVKEVTSAPVPAPAPAPAPAPEPEVVAPAPRIHPYSALALRPTRRQSMDFKGRAAAFEGKSSESTTADEGSMSGLKSRSRHSIDVARPSITPQASAFASPPLPSPIAEPKRTESVASLAKSSTANIPDDDAWIQRFSKVSTKPMASIPKVLKPTASIPRPAVAAEKVAVEEHLQIPKRKDLSTVDGRGTTKAIGSNRLRELRSVWGS</sequence>
<feature type="region of interest" description="Disordered" evidence="1">
    <location>
        <begin position="898"/>
        <end position="1109"/>
    </location>
</feature>
<dbReference type="SUPFAM" id="SSF81296">
    <property type="entry name" value="E set domains"/>
    <property type="match status" value="1"/>
</dbReference>
<feature type="domain" description="Arrestin C-terminal-like" evidence="2">
    <location>
        <begin position="296"/>
        <end position="504"/>
    </location>
</feature>
<feature type="compositionally biased region" description="Low complexity" evidence="1">
    <location>
        <begin position="783"/>
        <end position="799"/>
    </location>
</feature>
<dbReference type="InterPro" id="IPR014752">
    <property type="entry name" value="Arrestin-like_C"/>
</dbReference>
<accession>A0AAN6K063</accession>
<evidence type="ECO:0000313" key="3">
    <source>
        <dbReference type="EMBL" id="KAK0556441.1"/>
    </source>
</evidence>
<feature type="compositionally biased region" description="Acidic residues" evidence="1">
    <location>
        <begin position="902"/>
        <end position="914"/>
    </location>
</feature>
<name>A0AAN6K063_9BASI</name>
<dbReference type="EMBL" id="JAPDMZ010000015">
    <property type="protein sequence ID" value="KAK0556441.1"/>
    <property type="molecule type" value="Genomic_DNA"/>
</dbReference>
<feature type="compositionally biased region" description="Low complexity" evidence="1">
    <location>
        <begin position="971"/>
        <end position="981"/>
    </location>
</feature>
<protein>
    <recommendedName>
        <fullName evidence="2">Arrestin C-terminal-like domain-containing protein</fullName>
    </recommendedName>
</protein>
<dbReference type="InterPro" id="IPR014756">
    <property type="entry name" value="Ig_E-set"/>
</dbReference>
<feature type="region of interest" description="Disordered" evidence="1">
    <location>
        <begin position="1377"/>
        <end position="1463"/>
    </location>
</feature>
<feature type="compositionally biased region" description="Polar residues" evidence="1">
    <location>
        <begin position="852"/>
        <end position="863"/>
    </location>
</feature>
<reference evidence="3" key="1">
    <citation type="journal article" date="2023" name="PhytoFront">
        <title>Draft Genome Resources of Seven Strains of Tilletia horrida, Causal Agent of Kernel Smut of Rice.</title>
        <authorList>
            <person name="Khanal S."/>
            <person name="Antony Babu S."/>
            <person name="Zhou X.G."/>
        </authorList>
    </citation>
    <scope>NUCLEOTIDE SEQUENCE</scope>
    <source>
        <strain evidence="3">TX6</strain>
    </source>
</reference>
<feature type="compositionally biased region" description="Polar residues" evidence="1">
    <location>
        <begin position="770"/>
        <end position="782"/>
    </location>
</feature>
<evidence type="ECO:0000256" key="1">
    <source>
        <dbReference type="SAM" id="MobiDB-lite"/>
    </source>
</evidence>
<feature type="region of interest" description="Disordered" evidence="1">
    <location>
        <begin position="1292"/>
        <end position="1323"/>
    </location>
</feature>
<dbReference type="SMART" id="SM01017">
    <property type="entry name" value="Arrestin_C"/>
    <property type="match status" value="1"/>
</dbReference>
<gene>
    <name evidence="3" type="ORF">OC846_001138</name>
</gene>
<dbReference type="Gene3D" id="2.60.40.640">
    <property type="match status" value="2"/>
</dbReference>
<dbReference type="Proteomes" id="UP001176517">
    <property type="component" value="Unassembled WGS sequence"/>
</dbReference>
<feature type="compositionally biased region" description="Basic and acidic residues" evidence="1">
    <location>
        <begin position="915"/>
        <end position="927"/>
    </location>
</feature>
<feature type="compositionally biased region" description="Low complexity" evidence="1">
    <location>
        <begin position="1040"/>
        <end position="1050"/>
    </location>
</feature>
<comment type="caution">
    <text evidence="3">The sequence shown here is derived from an EMBL/GenBank/DDBJ whole genome shotgun (WGS) entry which is preliminary data.</text>
</comment>
<feature type="region of interest" description="Disordered" evidence="1">
    <location>
        <begin position="523"/>
        <end position="548"/>
    </location>
</feature>
<feature type="region of interest" description="Disordered" evidence="1">
    <location>
        <begin position="1230"/>
        <end position="1258"/>
    </location>
</feature>
<feature type="compositionally biased region" description="Basic and acidic residues" evidence="1">
    <location>
        <begin position="1180"/>
        <end position="1209"/>
    </location>
</feature>
<proteinExistence type="predicted"/>
<organism evidence="3 4">
    <name type="scientific">Tilletia horrida</name>
    <dbReference type="NCBI Taxonomy" id="155126"/>
    <lineage>
        <taxon>Eukaryota</taxon>
        <taxon>Fungi</taxon>
        <taxon>Dikarya</taxon>
        <taxon>Basidiomycota</taxon>
        <taxon>Ustilaginomycotina</taxon>
        <taxon>Exobasidiomycetes</taxon>
        <taxon>Tilletiales</taxon>
        <taxon>Tilletiaceae</taxon>
        <taxon>Tilletia</taxon>
    </lineage>
</organism>
<dbReference type="InterPro" id="IPR011022">
    <property type="entry name" value="Arrestin_C-like"/>
</dbReference>
<feature type="region of interest" description="Disordered" evidence="1">
    <location>
        <begin position="1133"/>
        <end position="1211"/>
    </location>
</feature>
<evidence type="ECO:0000313" key="4">
    <source>
        <dbReference type="Proteomes" id="UP001176517"/>
    </source>
</evidence>
<feature type="region of interest" description="Disordered" evidence="1">
    <location>
        <begin position="17"/>
        <end position="78"/>
    </location>
</feature>
<feature type="compositionally biased region" description="Polar residues" evidence="1">
    <location>
        <begin position="945"/>
        <end position="956"/>
    </location>
</feature>
<feature type="compositionally biased region" description="Basic and acidic residues" evidence="1">
    <location>
        <begin position="1244"/>
        <end position="1258"/>
    </location>
</feature>
<keyword evidence="4" id="KW-1185">Reference proteome</keyword>